<dbReference type="GO" id="GO:0006281">
    <property type="term" value="P:DNA repair"/>
    <property type="evidence" value="ECO:0007669"/>
    <property type="project" value="UniProtKB-KW"/>
</dbReference>
<proteinExistence type="inferred from homology"/>
<keyword evidence="8" id="KW-0742">SOS response</keyword>
<reference evidence="12 13" key="1">
    <citation type="submission" date="2020-08" db="EMBL/GenBank/DDBJ databases">
        <title>Genomic Encyclopedia of Type Strains, Phase IV (KMG-IV): sequencing the most valuable type-strain genomes for metagenomic binning, comparative biology and taxonomic classification.</title>
        <authorList>
            <person name="Goeker M."/>
        </authorList>
    </citation>
    <scope>NUCLEOTIDE SEQUENCE [LARGE SCALE GENOMIC DNA]</scope>
    <source>
        <strain evidence="12 13">DSM 26438</strain>
    </source>
</reference>
<comment type="catalytic activity">
    <reaction evidence="10">
        <text>DNA(n) + a 2'-deoxyribonucleoside 5'-triphosphate = DNA(n+1) + diphosphate</text>
        <dbReference type="Rhea" id="RHEA:22508"/>
        <dbReference type="Rhea" id="RHEA-COMP:17339"/>
        <dbReference type="Rhea" id="RHEA-COMP:17340"/>
        <dbReference type="ChEBI" id="CHEBI:33019"/>
        <dbReference type="ChEBI" id="CHEBI:61560"/>
        <dbReference type="ChEBI" id="CHEBI:173112"/>
        <dbReference type="EC" id="2.7.7.7"/>
    </reaction>
</comment>
<dbReference type="PANTHER" id="PTHR11076">
    <property type="entry name" value="DNA REPAIR POLYMERASE UMUC / TRANSFERASE FAMILY MEMBER"/>
    <property type="match status" value="1"/>
</dbReference>
<organism evidence="12 13">
    <name type="scientific">Rhizobium skierniewicense</name>
    <dbReference type="NCBI Taxonomy" id="984260"/>
    <lineage>
        <taxon>Bacteria</taxon>
        <taxon>Pseudomonadati</taxon>
        <taxon>Pseudomonadota</taxon>
        <taxon>Alphaproteobacteria</taxon>
        <taxon>Hyphomicrobiales</taxon>
        <taxon>Rhizobiaceae</taxon>
        <taxon>Rhizobium/Agrobacterium group</taxon>
        <taxon>Rhizobium</taxon>
    </lineage>
</organism>
<evidence type="ECO:0000256" key="3">
    <source>
        <dbReference type="ARBA" id="ARBA00011245"/>
    </source>
</evidence>
<evidence type="ECO:0000256" key="5">
    <source>
        <dbReference type="ARBA" id="ARBA00022763"/>
    </source>
</evidence>
<dbReference type="Pfam" id="PF13438">
    <property type="entry name" value="DUF4113"/>
    <property type="match status" value="1"/>
</dbReference>
<feature type="domain" description="UmuC" evidence="11">
    <location>
        <begin position="4"/>
        <end position="188"/>
    </location>
</feature>
<dbReference type="InterPro" id="IPR001126">
    <property type="entry name" value="UmuC"/>
</dbReference>
<dbReference type="Gene3D" id="3.30.1490.100">
    <property type="entry name" value="DNA polymerase, Y-family, little finger domain"/>
    <property type="match status" value="1"/>
</dbReference>
<evidence type="ECO:0000256" key="7">
    <source>
        <dbReference type="ARBA" id="ARBA00023204"/>
    </source>
</evidence>
<dbReference type="InterPro" id="IPR017961">
    <property type="entry name" value="DNA_pol_Y-fam_little_finger"/>
</dbReference>
<dbReference type="EC" id="2.7.7.7" evidence="4"/>
<dbReference type="PANTHER" id="PTHR11076:SF34">
    <property type="entry name" value="PROTEIN UMUC"/>
    <property type="match status" value="1"/>
</dbReference>
<name>A0A7W6CJX2_9HYPH</name>
<dbReference type="InterPro" id="IPR025188">
    <property type="entry name" value="DUF4113"/>
</dbReference>
<evidence type="ECO:0000313" key="12">
    <source>
        <dbReference type="EMBL" id="MBB3948451.1"/>
    </source>
</evidence>
<dbReference type="InterPro" id="IPR043128">
    <property type="entry name" value="Rev_trsase/Diguanyl_cyclase"/>
</dbReference>
<dbReference type="Gene3D" id="3.40.1170.60">
    <property type="match status" value="1"/>
</dbReference>
<evidence type="ECO:0000256" key="6">
    <source>
        <dbReference type="ARBA" id="ARBA00023199"/>
    </source>
</evidence>
<keyword evidence="6" id="KW-0741">SOS mutagenesis</keyword>
<keyword evidence="5" id="KW-0227">DNA damage</keyword>
<dbReference type="InterPro" id="IPR050116">
    <property type="entry name" value="DNA_polymerase-Y"/>
</dbReference>
<evidence type="ECO:0000256" key="8">
    <source>
        <dbReference type="ARBA" id="ARBA00023236"/>
    </source>
</evidence>
<dbReference type="RefSeq" id="WP_183897778.1">
    <property type="nucleotide sequence ID" value="NZ_JACIDV010000018.1"/>
</dbReference>
<comment type="subunit">
    <text evidence="3">Monomer.</text>
</comment>
<dbReference type="GO" id="GO:0042276">
    <property type="term" value="P:error-prone translesion synthesis"/>
    <property type="evidence" value="ECO:0007669"/>
    <property type="project" value="TreeGrafter"/>
</dbReference>
<dbReference type="InterPro" id="IPR043502">
    <property type="entry name" value="DNA/RNA_pol_sf"/>
</dbReference>
<protein>
    <recommendedName>
        <fullName evidence="4">DNA-directed DNA polymerase</fullName>
        <ecNumber evidence="4">2.7.7.7</ecNumber>
    </recommendedName>
</protein>
<gene>
    <name evidence="12" type="ORF">GGQ73_004438</name>
</gene>
<evidence type="ECO:0000259" key="11">
    <source>
        <dbReference type="PROSITE" id="PS50173"/>
    </source>
</evidence>
<dbReference type="GO" id="GO:0003684">
    <property type="term" value="F:damaged DNA binding"/>
    <property type="evidence" value="ECO:0007669"/>
    <property type="project" value="InterPro"/>
</dbReference>
<dbReference type="Gene3D" id="1.10.150.20">
    <property type="entry name" value="5' to 3' exonuclease, C-terminal subdomain"/>
    <property type="match status" value="1"/>
</dbReference>
<evidence type="ECO:0000256" key="10">
    <source>
        <dbReference type="ARBA" id="ARBA00049244"/>
    </source>
</evidence>
<dbReference type="SUPFAM" id="SSF56672">
    <property type="entry name" value="DNA/RNA polymerases"/>
    <property type="match status" value="1"/>
</dbReference>
<dbReference type="InterPro" id="IPR036775">
    <property type="entry name" value="DNA_pol_Y-fam_lit_finger_sf"/>
</dbReference>
<evidence type="ECO:0000256" key="9">
    <source>
        <dbReference type="ARBA" id="ARBA00025589"/>
    </source>
</evidence>
<evidence type="ECO:0000313" key="13">
    <source>
        <dbReference type="Proteomes" id="UP000565286"/>
    </source>
</evidence>
<comment type="cofactor">
    <cofactor evidence="1">
        <name>Mg(2+)</name>
        <dbReference type="ChEBI" id="CHEBI:18420"/>
    </cofactor>
</comment>
<dbReference type="Pfam" id="PF11799">
    <property type="entry name" value="IMS_C"/>
    <property type="match status" value="1"/>
</dbReference>
<comment type="caution">
    <text evidence="12">The sequence shown here is derived from an EMBL/GenBank/DDBJ whole genome shotgun (WGS) entry which is preliminary data.</text>
</comment>
<comment type="similarity">
    <text evidence="2">Belongs to the DNA polymerase type-Y family.</text>
</comment>
<dbReference type="Proteomes" id="UP000565286">
    <property type="component" value="Unassembled WGS sequence"/>
</dbReference>
<evidence type="ECO:0000256" key="1">
    <source>
        <dbReference type="ARBA" id="ARBA00001946"/>
    </source>
</evidence>
<dbReference type="Pfam" id="PF00817">
    <property type="entry name" value="IMS"/>
    <property type="match status" value="1"/>
</dbReference>
<accession>A0A7W6CJX2</accession>
<dbReference type="GO" id="GO:0005829">
    <property type="term" value="C:cytosol"/>
    <property type="evidence" value="ECO:0007669"/>
    <property type="project" value="TreeGrafter"/>
</dbReference>
<dbReference type="GO" id="GO:0009432">
    <property type="term" value="P:SOS response"/>
    <property type="evidence" value="ECO:0007669"/>
    <property type="project" value="UniProtKB-KW"/>
</dbReference>
<dbReference type="GO" id="GO:0003887">
    <property type="term" value="F:DNA-directed DNA polymerase activity"/>
    <property type="evidence" value="ECO:0007669"/>
    <property type="project" value="UniProtKB-EC"/>
</dbReference>
<evidence type="ECO:0000256" key="4">
    <source>
        <dbReference type="ARBA" id="ARBA00012417"/>
    </source>
</evidence>
<sequence>MTSFALIDGNSFYCSCERVFDPSIAKRPVIVLSNNDGCAVARTAEAKVLGIGMGEPYFKIRDLCRDNDVAVFSSNYTLYGDMSARLNAIYRQWSPDVEIYSIDESFLNMTDIRPEDREAFGRDLRSTVQQWTGIPTCVGIGPTKTLAKFANHVAKKNAELGGVCDLTQPAARRSWLDRIEVGEVWGVGAASERKLFGLGIETAGDLARIDARLARNLLSVVGERTVLELQGVSCLPLEDVPPQRKGCAVTRSFGTPVADLAVMLEAVAAYAMRAGEKLRRHGLEATHLAVFMHTSRFNHRDRPHSAQTTVHFPEATNDTFDLISAAQRGGRKIFKDGHRYAKAGIIMNDLVAARSQLRPLFEARDRDRSERLMTALDAVNAKFGRGTLLPASVGIKRDWQTKFDRRSPRYTTNIKELPIASAR</sequence>
<dbReference type="EMBL" id="JACIDV010000018">
    <property type="protein sequence ID" value="MBB3948451.1"/>
    <property type="molecule type" value="Genomic_DNA"/>
</dbReference>
<keyword evidence="7" id="KW-0234">DNA repair</keyword>
<keyword evidence="13" id="KW-1185">Reference proteome</keyword>
<dbReference type="PROSITE" id="PS50173">
    <property type="entry name" value="UMUC"/>
    <property type="match status" value="1"/>
</dbReference>
<comment type="function">
    <text evidence="9">Poorly processive, error-prone DNA polymerase involved in untargeted mutagenesis. Copies undamaged DNA at stalled replication forks, which arise in vivo from mismatched or misaligned primer ends. These misaligned primers can be extended by PolIV. Exhibits no 3'-5' exonuclease (proofreading) activity. May be involved in translesional synthesis, in conjunction with the beta clamp from PolIII.</text>
</comment>
<dbReference type="CDD" id="cd01700">
    <property type="entry name" value="PolY_Pol_V_umuC"/>
    <property type="match status" value="1"/>
</dbReference>
<dbReference type="AlphaFoldDB" id="A0A7W6CJX2"/>
<dbReference type="Gene3D" id="3.30.70.270">
    <property type="match status" value="1"/>
</dbReference>
<evidence type="ECO:0000256" key="2">
    <source>
        <dbReference type="ARBA" id="ARBA00010945"/>
    </source>
</evidence>